<name>A0A6A2YX67_HIBSY</name>
<dbReference type="EC" id="2.3.2.27" evidence="4"/>
<evidence type="ECO:0000256" key="7">
    <source>
        <dbReference type="ARBA" id="ARBA00022723"/>
    </source>
</evidence>
<evidence type="ECO:0000256" key="1">
    <source>
        <dbReference type="ARBA" id="ARBA00000900"/>
    </source>
</evidence>
<keyword evidence="10" id="KW-0833">Ubl conjugation pathway</keyword>
<dbReference type="InterPro" id="IPR025287">
    <property type="entry name" value="WAK_GUB"/>
</dbReference>
<evidence type="ECO:0000256" key="5">
    <source>
        <dbReference type="ARBA" id="ARBA00022679"/>
    </source>
</evidence>
<evidence type="ECO:0000256" key="11">
    <source>
        <dbReference type="ARBA" id="ARBA00022833"/>
    </source>
</evidence>
<dbReference type="EMBL" id="VEPZ02001257">
    <property type="protein sequence ID" value="KAE8683847.1"/>
    <property type="molecule type" value="Genomic_DNA"/>
</dbReference>
<feature type="signal peptide" evidence="16">
    <location>
        <begin position="1"/>
        <end position="21"/>
    </location>
</feature>
<keyword evidence="19" id="KW-1185">Reference proteome</keyword>
<keyword evidence="11" id="KW-0862">Zinc</keyword>
<gene>
    <name evidence="18" type="ORF">F3Y22_tig00111166pilonHSYRG00156</name>
</gene>
<evidence type="ECO:0000256" key="12">
    <source>
        <dbReference type="ARBA" id="ARBA00022989"/>
    </source>
</evidence>
<sequence>MSLIETFFSIFLMLTLQPSTSIEFCDVLCGIQPIHFPFRLNTQPSRCGYHRFNLTCKNETQSTLTLPFSGDFTVVNIDYIFQNIRINDPGHCTPKRLLQGLNLSGTPFELLHPRSYTVFNCSSASPTALKLTEARFISCLSGTNSSVVAVPTERLDSSTSLTASCAEMAKVLAPLSWTGWLEHGEGIMLTWKEPDCRLCESRAGTCTFKSDRGMDVGCSGGFSNGLSIEAKFGIMFGVGIPLSLILGLLIHLKVDHRRNDQNPNPEASSVVKGLDGQTIDSYLMTLLGESRRLARQSDNTCSICLCEYRAKETLRTIPENQSSLWLLSSFPRRRETGSHRPPYSGVDHRRRPPFTVAEIYKIPLKRRSKRPKVRSKDPVAFIATTEPCSDRSRGGSSRQLERLEATAAATWLFWNIRGGWGSLEVVAGS</sequence>
<dbReference type="InterPro" id="IPR046948">
    <property type="entry name" value="ATL20-22-like"/>
</dbReference>
<dbReference type="PANTHER" id="PTHR46279">
    <property type="entry name" value="RING/U-BOX SUPERFAMILY PROTEIN"/>
    <property type="match status" value="1"/>
</dbReference>
<keyword evidence="7" id="KW-0479">Metal-binding</keyword>
<comment type="catalytic activity">
    <reaction evidence="1">
        <text>S-ubiquitinyl-[E2 ubiquitin-conjugating enzyme]-L-cysteine + [acceptor protein]-L-lysine = [E2 ubiquitin-conjugating enzyme]-L-cysteine + N(6)-ubiquitinyl-[acceptor protein]-L-lysine.</text>
        <dbReference type="EC" id="2.3.2.27"/>
    </reaction>
</comment>
<evidence type="ECO:0000256" key="6">
    <source>
        <dbReference type="ARBA" id="ARBA00022692"/>
    </source>
</evidence>
<evidence type="ECO:0000256" key="4">
    <source>
        <dbReference type="ARBA" id="ARBA00012483"/>
    </source>
</evidence>
<comment type="caution">
    <text evidence="18">The sequence shown here is derived from an EMBL/GenBank/DDBJ whole genome shotgun (WGS) entry which is preliminary data.</text>
</comment>
<evidence type="ECO:0000313" key="18">
    <source>
        <dbReference type="EMBL" id="KAE8683847.1"/>
    </source>
</evidence>
<evidence type="ECO:0000256" key="10">
    <source>
        <dbReference type="ARBA" id="ARBA00022786"/>
    </source>
</evidence>
<evidence type="ECO:0000256" key="3">
    <source>
        <dbReference type="ARBA" id="ARBA00004906"/>
    </source>
</evidence>
<organism evidence="18 19">
    <name type="scientific">Hibiscus syriacus</name>
    <name type="common">Rose of Sharon</name>
    <dbReference type="NCBI Taxonomy" id="106335"/>
    <lineage>
        <taxon>Eukaryota</taxon>
        <taxon>Viridiplantae</taxon>
        <taxon>Streptophyta</taxon>
        <taxon>Embryophyta</taxon>
        <taxon>Tracheophyta</taxon>
        <taxon>Spermatophyta</taxon>
        <taxon>Magnoliopsida</taxon>
        <taxon>eudicotyledons</taxon>
        <taxon>Gunneridae</taxon>
        <taxon>Pentapetalae</taxon>
        <taxon>rosids</taxon>
        <taxon>malvids</taxon>
        <taxon>Malvales</taxon>
        <taxon>Malvaceae</taxon>
        <taxon>Malvoideae</taxon>
        <taxon>Hibiscus</taxon>
    </lineage>
</organism>
<keyword evidence="13 15" id="KW-0472">Membrane</keyword>
<comment type="subcellular location">
    <subcellularLocation>
        <location evidence="2">Membrane</location>
        <topology evidence="2">Single-pass membrane protein</topology>
    </subcellularLocation>
</comment>
<keyword evidence="9" id="KW-0863">Zinc-finger</keyword>
<evidence type="ECO:0000256" key="13">
    <source>
        <dbReference type="ARBA" id="ARBA00023136"/>
    </source>
</evidence>
<evidence type="ECO:0000259" key="17">
    <source>
        <dbReference type="Pfam" id="PF13947"/>
    </source>
</evidence>
<evidence type="ECO:0000256" key="9">
    <source>
        <dbReference type="ARBA" id="ARBA00022771"/>
    </source>
</evidence>
<dbReference type="AlphaFoldDB" id="A0A6A2YX67"/>
<comment type="pathway">
    <text evidence="3">Protein modification; protein ubiquitination.</text>
</comment>
<dbReference type="GO" id="GO:0030247">
    <property type="term" value="F:polysaccharide binding"/>
    <property type="evidence" value="ECO:0007669"/>
    <property type="project" value="InterPro"/>
</dbReference>
<reference evidence="18" key="1">
    <citation type="submission" date="2019-09" db="EMBL/GenBank/DDBJ databases">
        <title>Draft genome information of white flower Hibiscus syriacus.</title>
        <authorList>
            <person name="Kim Y.-M."/>
        </authorList>
    </citation>
    <scope>NUCLEOTIDE SEQUENCE [LARGE SCALE GENOMIC DNA]</scope>
    <source>
        <strain evidence="18">YM2019G1</strain>
    </source>
</reference>
<keyword evidence="5" id="KW-0808">Transferase</keyword>
<dbReference type="GO" id="GO:0061630">
    <property type="term" value="F:ubiquitin protein ligase activity"/>
    <property type="evidence" value="ECO:0007669"/>
    <property type="project" value="UniProtKB-EC"/>
</dbReference>
<comment type="similarity">
    <text evidence="14">Belongs to the RING-type zinc finger family. ATL subfamily.</text>
</comment>
<keyword evidence="12 15" id="KW-1133">Transmembrane helix</keyword>
<keyword evidence="8 16" id="KW-0732">Signal</keyword>
<proteinExistence type="inferred from homology"/>
<protein>
    <recommendedName>
        <fullName evidence="4">RING-type E3 ubiquitin transferase</fullName>
        <ecNumber evidence="4">2.3.2.27</ecNumber>
    </recommendedName>
</protein>
<evidence type="ECO:0000256" key="16">
    <source>
        <dbReference type="SAM" id="SignalP"/>
    </source>
</evidence>
<dbReference type="PANTHER" id="PTHR46279:SF6">
    <property type="entry name" value="RING-TYPE E3 UBIQUITIN TRANSFERASE"/>
    <property type="match status" value="1"/>
</dbReference>
<evidence type="ECO:0000256" key="14">
    <source>
        <dbReference type="ARBA" id="ARBA00024209"/>
    </source>
</evidence>
<evidence type="ECO:0000256" key="15">
    <source>
        <dbReference type="SAM" id="Phobius"/>
    </source>
</evidence>
<keyword evidence="6 15" id="KW-0812">Transmembrane</keyword>
<feature type="transmembrane region" description="Helical" evidence="15">
    <location>
        <begin position="232"/>
        <end position="252"/>
    </location>
</feature>
<feature type="domain" description="Wall-associated receptor kinase galacturonan-binding" evidence="17">
    <location>
        <begin position="25"/>
        <end position="88"/>
    </location>
</feature>
<feature type="chain" id="PRO_5025534247" description="RING-type E3 ubiquitin transferase" evidence="16">
    <location>
        <begin position="22"/>
        <end position="429"/>
    </location>
</feature>
<evidence type="ECO:0000313" key="19">
    <source>
        <dbReference type="Proteomes" id="UP000436088"/>
    </source>
</evidence>
<dbReference type="Proteomes" id="UP000436088">
    <property type="component" value="Unassembled WGS sequence"/>
</dbReference>
<dbReference type="GO" id="GO:0008270">
    <property type="term" value="F:zinc ion binding"/>
    <property type="evidence" value="ECO:0007669"/>
    <property type="project" value="UniProtKB-KW"/>
</dbReference>
<dbReference type="Pfam" id="PF13947">
    <property type="entry name" value="GUB_WAK_bind"/>
    <property type="match status" value="1"/>
</dbReference>
<accession>A0A6A2YX67</accession>
<evidence type="ECO:0000256" key="8">
    <source>
        <dbReference type="ARBA" id="ARBA00022729"/>
    </source>
</evidence>
<evidence type="ECO:0000256" key="2">
    <source>
        <dbReference type="ARBA" id="ARBA00004167"/>
    </source>
</evidence>
<dbReference type="GO" id="GO:0016020">
    <property type="term" value="C:membrane"/>
    <property type="evidence" value="ECO:0007669"/>
    <property type="project" value="UniProtKB-SubCell"/>
</dbReference>